<sequence length="382" mass="42794">MAEHFSYSSASPYRSQTRHPARGDGEPGGIYGYGDLADGQVRDLWTFLQVISSLAATDSKPNDEYGHHHQCPSRLRPSRRRRPQASPRPPRLRGPPAVIRNEPFTRERHYSDGMRSSRPRHEPGPLYRRRRLDYRGPAPVSKTAFSQPDLDNLQRKGGNTSATISTARNSVIKASRMPALPQDDIKIVIRIRGGINIAKVGQLMVTKAICMAACIESNARSEDTICPNLKQNILVVSTLCEANAAKYLRISNISIGEQTFETTAYKTAPHETCKGFIRGVPLDETQDSINRKIFNPHNPLALAAKRIKETGTAIIAFDRFRVPNYVTYDNAMVKCSLYRKQIAMRHVCGRLSHRAAYAPRPTTPFAKDVDWLTLTQTMCAPR</sequence>
<reference evidence="1" key="1">
    <citation type="submission" date="2020-05" db="EMBL/GenBank/DDBJ databases">
        <title>Large-scale comparative analyses of tick genomes elucidate their genetic diversity and vector capacities.</title>
        <authorList>
            <person name="Jia N."/>
            <person name="Wang J."/>
            <person name="Shi W."/>
            <person name="Du L."/>
            <person name="Sun Y."/>
            <person name="Zhan W."/>
            <person name="Jiang J."/>
            <person name="Wang Q."/>
            <person name="Zhang B."/>
            <person name="Ji P."/>
            <person name="Sakyi L.B."/>
            <person name="Cui X."/>
            <person name="Yuan T."/>
            <person name="Jiang B."/>
            <person name="Yang W."/>
            <person name="Lam T.T.-Y."/>
            <person name="Chang Q."/>
            <person name="Ding S."/>
            <person name="Wang X."/>
            <person name="Zhu J."/>
            <person name="Ruan X."/>
            <person name="Zhao L."/>
            <person name="Wei J."/>
            <person name="Que T."/>
            <person name="Du C."/>
            <person name="Cheng J."/>
            <person name="Dai P."/>
            <person name="Han X."/>
            <person name="Huang E."/>
            <person name="Gao Y."/>
            <person name="Liu J."/>
            <person name="Shao H."/>
            <person name="Ye R."/>
            <person name="Li L."/>
            <person name="Wei W."/>
            <person name="Wang X."/>
            <person name="Wang C."/>
            <person name="Yang T."/>
            <person name="Huo Q."/>
            <person name="Li W."/>
            <person name="Guo W."/>
            <person name="Chen H."/>
            <person name="Zhou L."/>
            <person name="Ni X."/>
            <person name="Tian J."/>
            <person name="Zhou Y."/>
            <person name="Sheng Y."/>
            <person name="Liu T."/>
            <person name="Pan Y."/>
            <person name="Xia L."/>
            <person name="Li J."/>
            <person name="Zhao F."/>
            <person name="Cao W."/>
        </authorList>
    </citation>
    <scope>NUCLEOTIDE SEQUENCE</scope>
    <source>
        <strain evidence="1">Dsil-2018</strain>
    </source>
</reference>
<dbReference type="EMBL" id="CM023475">
    <property type="protein sequence ID" value="KAH7945246.1"/>
    <property type="molecule type" value="Genomic_DNA"/>
</dbReference>
<keyword evidence="2" id="KW-1185">Reference proteome</keyword>
<organism evidence="1 2">
    <name type="scientific">Dermacentor silvarum</name>
    <name type="common">Tick</name>
    <dbReference type="NCBI Taxonomy" id="543639"/>
    <lineage>
        <taxon>Eukaryota</taxon>
        <taxon>Metazoa</taxon>
        <taxon>Ecdysozoa</taxon>
        <taxon>Arthropoda</taxon>
        <taxon>Chelicerata</taxon>
        <taxon>Arachnida</taxon>
        <taxon>Acari</taxon>
        <taxon>Parasitiformes</taxon>
        <taxon>Ixodida</taxon>
        <taxon>Ixodoidea</taxon>
        <taxon>Ixodidae</taxon>
        <taxon>Rhipicephalinae</taxon>
        <taxon>Dermacentor</taxon>
    </lineage>
</organism>
<dbReference type="Proteomes" id="UP000821865">
    <property type="component" value="Chromosome 6"/>
</dbReference>
<evidence type="ECO:0000313" key="1">
    <source>
        <dbReference type="EMBL" id="KAH7945246.1"/>
    </source>
</evidence>
<proteinExistence type="predicted"/>
<accession>A0ACB8CK87</accession>
<name>A0ACB8CK87_DERSI</name>
<evidence type="ECO:0000313" key="2">
    <source>
        <dbReference type="Proteomes" id="UP000821865"/>
    </source>
</evidence>
<comment type="caution">
    <text evidence="1">The sequence shown here is derived from an EMBL/GenBank/DDBJ whole genome shotgun (WGS) entry which is preliminary data.</text>
</comment>
<gene>
    <name evidence="1" type="ORF">HPB49_008659</name>
</gene>
<protein>
    <submittedName>
        <fullName evidence="1">Uncharacterized protein</fullName>
    </submittedName>
</protein>